<comment type="similarity">
    <text evidence="1">Belongs to the DEFL family.</text>
</comment>
<evidence type="ECO:0000256" key="1">
    <source>
        <dbReference type="ARBA" id="ARBA00006722"/>
    </source>
</evidence>
<feature type="chain" id="PRO_5041992831" evidence="5">
    <location>
        <begin position="27"/>
        <end position="87"/>
    </location>
</feature>
<evidence type="ECO:0000313" key="7">
    <source>
        <dbReference type="Proteomes" id="UP001202328"/>
    </source>
</evidence>
<sequence length="87" mass="9272">MKMGISSMKLAVVLILSLMLIGGFYAEAAGRINDRAAGTEGIEGKCETEHNYSSDDECNSCCSPLGYPRGICVKPIGSFCCCIRNTV</sequence>
<dbReference type="Pfam" id="PF25052">
    <property type="entry name" value="AtDEF-like"/>
    <property type="match status" value="1"/>
</dbReference>
<keyword evidence="7" id="KW-1185">Reference proteome</keyword>
<evidence type="ECO:0000256" key="2">
    <source>
        <dbReference type="ARBA" id="ARBA00022529"/>
    </source>
</evidence>
<gene>
    <name evidence="6" type="ORF">MKW98_021153</name>
</gene>
<reference evidence="6" key="1">
    <citation type="submission" date="2022-04" db="EMBL/GenBank/DDBJ databases">
        <title>A functionally conserved STORR gene fusion in Papaver species that diverged 16.8 million years ago.</title>
        <authorList>
            <person name="Catania T."/>
        </authorList>
    </citation>
    <scope>NUCLEOTIDE SEQUENCE</scope>
    <source>
        <strain evidence="6">S-188037</strain>
    </source>
</reference>
<accession>A0AAD4T9X3</accession>
<evidence type="ECO:0000256" key="3">
    <source>
        <dbReference type="ARBA" id="ARBA00022577"/>
    </source>
</evidence>
<evidence type="ECO:0000313" key="6">
    <source>
        <dbReference type="EMBL" id="KAI3944695.1"/>
    </source>
</evidence>
<proteinExistence type="inferred from homology"/>
<dbReference type="EMBL" id="JAJJMB010004025">
    <property type="protein sequence ID" value="KAI3944695.1"/>
    <property type="molecule type" value="Genomic_DNA"/>
</dbReference>
<keyword evidence="5" id="KW-0732">Signal</keyword>
<keyword evidence="3" id="KW-0295">Fungicide</keyword>
<dbReference type="GO" id="GO:0050832">
    <property type="term" value="P:defense response to fungus"/>
    <property type="evidence" value="ECO:0007669"/>
    <property type="project" value="UniProtKB-KW"/>
</dbReference>
<dbReference type="InterPro" id="IPR010851">
    <property type="entry name" value="DEFL"/>
</dbReference>
<keyword evidence="4" id="KW-0611">Plant defense</keyword>
<evidence type="ECO:0000256" key="5">
    <source>
        <dbReference type="SAM" id="SignalP"/>
    </source>
</evidence>
<name>A0AAD4T9X3_9MAGN</name>
<dbReference type="AlphaFoldDB" id="A0AAD4T9X3"/>
<evidence type="ECO:0000256" key="4">
    <source>
        <dbReference type="ARBA" id="ARBA00022821"/>
    </source>
</evidence>
<dbReference type="Proteomes" id="UP001202328">
    <property type="component" value="Unassembled WGS sequence"/>
</dbReference>
<protein>
    <submittedName>
        <fullName evidence="6">Uncharacterized protein</fullName>
    </submittedName>
</protein>
<organism evidence="6 7">
    <name type="scientific">Papaver atlanticum</name>
    <dbReference type="NCBI Taxonomy" id="357466"/>
    <lineage>
        <taxon>Eukaryota</taxon>
        <taxon>Viridiplantae</taxon>
        <taxon>Streptophyta</taxon>
        <taxon>Embryophyta</taxon>
        <taxon>Tracheophyta</taxon>
        <taxon>Spermatophyta</taxon>
        <taxon>Magnoliopsida</taxon>
        <taxon>Ranunculales</taxon>
        <taxon>Papaveraceae</taxon>
        <taxon>Papaveroideae</taxon>
        <taxon>Papaver</taxon>
    </lineage>
</organism>
<keyword evidence="2" id="KW-0929">Antimicrobial</keyword>
<comment type="caution">
    <text evidence="6">The sequence shown here is derived from an EMBL/GenBank/DDBJ whole genome shotgun (WGS) entry which is preliminary data.</text>
</comment>
<dbReference type="GO" id="GO:0031640">
    <property type="term" value="P:killing of cells of another organism"/>
    <property type="evidence" value="ECO:0007669"/>
    <property type="project" value="UniProtKB-KW"/>
</dbReference>
<feature type="signal peptide" evidence="5">
    <location>
        <begin position="1"/>
        <end position="26"/>
    </location>
</feature>